<dbReference type="AlphaFoldDB" id="A0A6P7TY48"/>
<dbReference type="PANTHER" id="PTHR31434:SF2">
    <property type="entry name" value="S PHASE CYCLIN A-ASSOCIATED PROTEIN IN THE ENDOPLASMIC RETICULUM"/>
    <property type="match status" value="1"/>
</dbReference>
<dbReference type="PANTHER" id="PTHR31434">
    <property type="entry name" value="S PHASE CYCLIN A-ASSOCIATED PROTEIN IN THE ENDOPLASMIC RETICULUM"/>
    <property type="match status" value="1"/>
</dbReference>
<dbReference type="KEGG" id="osn:115227541"/>
<reference evidence="2" key="1">
    <citation type="submission" date="2025-08" db="UniProtKB">
        <authorList>
            <consortium name="RefSeq"/>
        </authorList>
    </citation>
    <scope>IDENTIFICATION</scope>
</reference>
<protein>
    <submittedName>
        <fullName evidence="2">S phase cyclin A-associated protein in the endoplasmic reticulum</fullName>
    </submittedName>
</protein>
<gene>
    <name evidence="2" type="primary">LOC115227541</name>
</gene>
<feature type="non-terminal residue" evidence="2">
    <location>
        <position position="121"/>
    </location>
</feature>
<dbReference type="Proteomes" id="UP000515154">
    <property type="component" value="Unplaced"/>
</dbReference>
<keyword evidence="1" id="KW-1185">Reference proteome</keyword>
<sequence length="121" mass="13120">MDKLTHYFSLVQGPIDSNKSISDFLQHSLGLLISLTKFITKRNSNVFGSKKTDDPTQLLATFQVTELVGIVSLLYGMLLHSGVQGRGDVPPAVLPAPTLAVTTAGLRMLNHVATLDLQVFQ</sequence>
<proteinExistence type="predicted"/>
<dbReference type="RefSeq" id="XP_029654197.2">
    <property type="nucleotide sequence ID" value="XM_029798337.2"/>
</dbReference>
<evidence type="ECO:0000313" key="2">
    <source>
        <dbReference type="RefSeq" id="XP_029654197.2"/>
    </source>
</evidence>
<evidence type="ECO:0000313" key="1">
    <source>
        <dbReference type="Proteomes" id="UP000515154"/>
    </source>
</evidence>
<accession>A0A6P7TY48</accession>
<name>A0A6P7TY48_9MOLL</name>
<organism evidence="1 2">
    <name type="scientific">Octopus sinensis</name>
    <name type="common">East Asian common octopus</name>
    <dbReference type="NCBI Taxonomy" id="2607531"/>
    <lineage>
        <taxon>Eukaryota</taxon>
        <taxon>Metazoa</taxon>
        <taxon>Spiralia</taxon>
        <taxon>Lophotrochozoa</taxon>
        <taxon>Mollusca</taxon>
        <taxon>Cephalopoda</taxon>
        <taxon>Coleoidea</taxon>
        <taxon>Octopodiformes</taxon>
        <taxon>Octopoda</taxon>
        <taxon>Incirrata</taxon>
        <taxon>Octopodidae</taxon>
        <taxon>Octopus</taxon>
    </lineage>
</organism>